<dbReference type="EMBL" id="JAOYFB010000037">
    <property type="protein sequence ID" value="KAK4025060.1"/>
    <property type="molecule type" value="Genomic_DNA"/>
</dbReference>
<reference evidence="1 2" key="1">
    <citation type="journal article" date="2023" name="Nucleic Acids Res.">
        <title>The hologenome of Daphnia magna reveals possible DNA methylation and microbiome-mediated evolution of the host genome.</title>
        <authorList>
            <person name="Chaturvedi A."/>
            <person name="Li X."/>
            <person name="Dhandapani V."/>
            <person name="Marshall H."/>
            <person name="Kissane S."/>
            <person name="Cuenca-Cambronero M."/>
            <person name="Asole G."/>
            <person name="Calvet F."/>
            <person name="Ruiz-Romero M."/>
            <person name="Marangio P."/>
            <person name="Guigo R."/>
            <person name="Rago D."/>
            <person name="Mirbahai L."/>
            <person name="Eastwood N."/>
            <person name="Colbourne J.K."/>
            <person name="Zhou J."/>
            <person name="Mallon E."/>
            <person name="Orsini L."/>
        </authorList>
    </citation>
    <scope>NUCLEOTIDE SEQUENCE [LARGE SCALE GENOMIC DNA]</scope>
    <source>
        <strain evidence="1">LRV0_1</strain>
    </source>
</reference>
<name>A0ABR0AJ33_9CRUS</name>
<comment type="caution">
    <text evidence="1">The sequence shown here is derived from an EMBL/GenBank/DDBJ whole genome shotgun (WGS) entry which is preliminary data.</text>
</comment>
<proteinExistence type="predicted"/>
<evidence type="ECO:0000313" key="1">
    <source>
        <dbReference type="EMBL" id="KAK4025060.1"/>
    </source>
</evidence>
<protein>
    <submittedName>
        <fullName evidence="1">Uncharacterized protein</fullName>
    </submittedName>
</protein>
<accession>A0ABR0AJ33</accession>
<evidence type="ECO:0000313" key="2">
    <source>
        <dbReference type="Proteomes" id="UP001234178"/>
    </source>
</evidence>
<dbReference type="Proteomes" id="UP001234178">
    <property type="component" value="Unassembled WGS sequence"/>
</dbReference>
<keyword evidence="2" id="KW-1185">Reference proteome</keyword>
<organism evidence="1 2">
    <name type="scientific">Daphnia magna</name>
    <dbReference type="NCBI Taxonomy" id="35525"/>
    <lineage>
        <taxon>Eukaryota</taxon>
        <taxon>Metazoa</taxon>
        <taxon>Ecdysozoa</taxon>
        <taxon>Arthropoda</taxon>
        <taxon>Crustacea</taxon>
        <taxon>Branchiopoda</taxon>
        <taxon>Diplostraca</taxon>
        <taxon>Cladocera</taxon>
        <taxon>Anomopoda</taxon>
        <taxon>Daphniidae</taxon>
        <taxon>Daphnia</taxon>
    </lineage>
</organism>
<sequence>MVGVAAERLVSPPNGQCRRTVGAAEWSVSPPNDFPPKKDGHQLLEADWVPYALINTDSENHNRCGK</sequence>
<gene>
    <name evidence="1" type="ORF">OUZ56_010563</name>
</gene>